<organism evidence="2 3">
    <name type="scientific">Brachionus plicatilis</name>
    <name type="common">Marine rotifer</name>
    <name type="synonym">Brachionus muelleri</name>
    <dbReference type="NCBI Taxonomy" id="10195"/>
    <lineage>
        <taxon>Eukaryota</taxon>
        <taxon>Metazoa</taxon>
        <taxon>Spiralia</taxon>
        <taxon>Gnathifera</taxon>
        <taxon>Rotifera</taxon>
        <taxon>Eurotatoria</taxon>
        <taxon>Monogononta</taxon>
        <taxon>Pseudotrocha</taxon>
        <taxon>Ploima</taxon>
        <taxon>Brachionidae</taxon>
        <taxon>Brachionus</taxon>
    </lineage>
</organism>
<sequence>MKKILILDQSDRVEFEEAKKIRLLHLRHPKEGEKVPFFVHESTDGINLYEMMNYAPENSCVFVDDYIQADTFIYFLTKFNLGYFVIDYLTNSDQFEFESELDFKKKLFNFLTESSIDEELLKKINFPEIGTFLDLAKSDSTIEITLNNSKCYEWLKAKISKISNLMASLSDKKNENNEDNFKQDAFDLLSQYLNRNISAKLRKELGISSPLGESSSENKRAKQQIVTIE</sequence>
<dbReference type="OrthoDB" id="10443299at2759"/>
<evidence type="ECO:0000256" key="1">
    <source>
        <dbReference type="SAM" id="MobiDB-lite"/>
    </source>
</evidence>
<dbReference type="AlphaFoldDB" id="A0A3M7SW47"/>
<accession>A0A3M7SW47</accession>
<dbReference type="InterPro" id="IPR040456">
    <property type="entry name" value="RNase_H2_suB"/>
</dbReference>
<reference evidence="2 3" key="1">
    <citation type="journal article" date="2018" name="Sci. Rep.">
        <title>Genomic signatures of local adaptation to the degree of environmental predictability in rotifers.</title>
        <authorList>
            <person name="Franch-Gras L."/>
            <person name="Hahn C."/>
            <person name="Garcia-Roger E.M."/>
            <person name="Carmona M.J."/>
            <person name="Serra M."/>
            <person name="Gomez A."/>
        </authorList>
    </citation>
    <scope>NUCLEOTIDE SEQUENCE [LARGE SCALE GENOMIC DNA]</scope>
    <source>
        <strain evidence="2">HYR1</strain>
    </source>
</reference>
<dbReference type="GO" id="GO:0005654">
    <property type="term" value="C:nucleoplasm"/>
    <property type="evidence" value="ECO:0007669"/>
    <property type="project" value="TreeGrafter"/>
</dbReference>
<dbReference type="GO" id="GO:0032299">
    <property type="term" value="C:ribonuclease H2 complex"/>
    <property type="evidence" value="ECO:0007669"/>
    <property type="project" value="InterPro"/>
</dbReference>
<protein>
    <submittedName>
        <fullName evidence="2">Uncharacterized protein</fullName>
    </submittedName>
</protein>
<dbReference type="Proteomes" id="UP000276133">
    <property type="component" value="Unassembled WGS sequence"/>
</dbReference>
<dbReference type="PANTHER" id="PTHR13383">
    <property type="entry name" value="RIBONUCLEASE H2 SUBUNIT B"/>
    <property type="match status" value="1"/>
</dbReference>
<proteinExistence type="predicted"/>
<comment type="caution">
    <text evidence="2">The sequence shown here is derived from an EMBL/GenBank/DDBJ whole genome shotgun (WGS) entry which is preliminary data.</text>
</comment>
<dbReference type="GO" id="GO:0006401">
    <property type="term" value="P:RNA catabolic process"/>
    <property type="evidence" value="ECO:0007669"/>
    <property type="project" value="TreeGrafter"/>
</dbReference>
<keyword evidence="3" id="KW-1185">Reference proteome</keyword>
<evidence type="ECO:0000313" key="3">
    <source>
        <dbReference type="Proteomes" id="UP000276133"/>
    </source>
</evidence>
<evidence type="ECO:0000313" key="2">
    <source>
        <dbReference type="EMBL" id="RNA39877.1"/>
    </source>
</evidence>
<feature type="region of interest" description="Disordered" evidence="1">
    <location>
        <begin position="210"/>
        <end position="229"/>
    </location>
</feature>
<dbReference type="Gene3D" id="1.10.20.120">
    <property type="match status" value="1"/>
</dbReference>
<dbReference type="PANTHER" id="PTHR13383:SF11">
    <property type="entry name" value="RIBONUCLEASE H2 SUBUNIT B"/>
    <property type="match status" value="1"/>
</dbReference>
<gene>
    <name evidence="2" type="ORF">BpHYR1_012483</name>
</gene>
<dbReference type="Gene3D" id="2.20.25.530">
    <property type="match status" value="1"/>
</dbReference>
<dbReference type="EMBL" id="REGN01000698">
    <property type="protein sequence ID" value="RNA39877.1"/>
    <property type="molecule type" value="Genomic_DNA"/>
</dbReference>
<name>A0A3M7SW47_BRAPC</name>